<evidence type="ECO:0000313" key="2">
    <source>
        <dbReference type="EMBL" id="RRT40156.1"/>
    </source>
</evidence>
<name>A0A426XL12_ENSVE</name>
<accession>A0A426XL12</accession>
<comment type="caution">
    <text evidence="2">The sequence shown here is derived from an EMBL/GenBank/DDBJ whole genome shotgun (WGS) entry which is preliminary data.</text>
</comment>
<protein>
    <submittedName>
        <fullName evidence="2">Uncharacterized protein</fullName>
    </submittedName>
</protein>
<evidence type="ECO:0000313" key="3">
    <source>
        <dbReference type="Proteomes" id="UP000287651"/>
    </source>
</evidence>
<dbReference type="AlphaFoldDB" id="A0A426XL12"/>
<proteinExistence type="predicted"/>
<gene>
    <name evidence="2" type="ORF">B296_00041331</name>
</gene>
<feature type="region of interest" description="Disordered" evidence="1">
    <location>
        <begin position="49"/>
        <end position="129"/>
    </location>
</feature>
<evidence type="ECO:0000256" key="1">
    <source>
        <dbReference type="SAM" id="MobiDB-lite"/>
    </source>
</evidence>
<feature type="non-terminal residue" evidence="2">
    <location>
        <position position="1"/>
    </location>
</feature>
<sequence length="175" mass="18835">RAAFSRLGCAASMGSAEGTLVRHPLSTAASQRPLPPAHTLQRAGFACVRRHSPVSPPPPPPARAPPLSPSSSGPRRSTGFDRSLTYVLTHSSAPPPEHEASPSSPPSRTPTPLHWEHQHRRKSPRTGNMFPGNGGWISTWMNQPPLPDLNIYSFSADVAKVPFPLFFLSLATGRD</sequence>
<feature type="compositionally biased region" description="Pro residues" evidence="1">
    <location>
        <begin position="54"/>
        <end position="68"/>
    </location>
</feature>
<reference evidence="2 3" key="1">
    <citation type="journal article" date="2014" name="Agronomy (Basel)">
        <title>A Draft Genome Sequence for Ensete ventricosum, the Drought-Tolerant Tree Against Hunger.</title>
        <authorList>
            <person name="Harrison J."/>
            <person name="Moore K.A."/>
            <person name="Paszkiewicz K."/>
            <person name="Jones T."/>
            <person name="Grant M."/>
            <person name="Ambacheew D."/>
            <person name="Muzemil S."/>
            <person name="Studholme D.J."/>
        </authorList>
    </citation>
    <scope>NUCLEOTIDE SEQUENCE [LARGE SCALE GENOMIC DNA]</scope>
</reference>
<dbReference type="Proteomes" id="UP000287651">
    <property type="component" value="Unassembled WGS sequence"/>
</dbReference>
<organism evidence="2 3">
    <name type="scientific">Ensete ventricosum</name>
    <name type="common">Abyssinian banana</name>
    <name type="synonym">Musa ensete</name>
    <dbReference type="NCBI Taxonomy" id="4639"/>
    <lineage>
        <taxon>Eukaryota</taxon>
        <taxon>Viridiplantae</taxon>
        <taxon>Streptophyta</taxon>
        <taxon>Embryophyta</taxon>
        <taxon>Tracheophyta</taxon>
        <taxon>Spermatophyta</taxon>
        <taxon>Magnoliopsida</taxon>
        <taxon>Liliopsida</taxon>
        <taxon>Zingiberales</taxon>
        <taxon>Musaceae</taxon>
        <taxon>Ensete</taxon>
    </lineage>
</organism>
<dbReference type="EMBL" id="AMZH03019605">
    <property type="protein sequence ID" value="RRT40156.1"/>
    <property type="molecule type" value="Genomic_DNA"/>
</dbReference>